<dbReference type="STRING" id="1437875.CFRA_04665"/>
<evidence type="ECO:0000313" key="4">
    <source>
        <dbReference type="EMBL" id="APT88665.1"/>
    </source>
</evidence>
<dbReference type="PANTHER" id="PTHR38133:SF1">
    <property type="entry name" value="SLR1429 PROTEIN"/>
    <property type="match status" value="1"/>
</dbReference>
<dbReference type="GO" id="GO:0008270">
    <property type="term" value="F:zinc ion binding"/>
    <property type="evidence" value="ECO:0007669"/>
    <property type="project" value="UniProtKB-KW"/>
</dbReference>
<evidence type="ECO:0000259" key="3">
    <source>
        <dbReference type="PROSITE" id="PS50966"/>
    </source>
</evidence>
<feature type="region of interest" description="Disordered" evidence="2">
    <location>
        <begin position="205"/>
        <end position="236"/>
    </location>
</feature>
<dbReference type="KEGG" id="cfk:CFRA_04665"/>
<dbReference type="EMBL" id="CP009247">
    <property type="protein sequence ID" value="APT88665.1"/>
    <property type="molecule type" value="Genomic_DNA"/>
</dbReference>
<feature type="region of interest" description="Disordered" evidence="2">
    <location>
        <begin position="1"/>
        <end position="46"/>
    </location>
</feature>
<evidence type="ECO:0000313" key="5">
    <source>
        <dbReference type="Proteomes" id="UP000185434"/>
    </source>
</evidence>
<protein>
    <recommendedName>
        <fullName evidence="3">SWIM-type domain-containing protein</fullName>
    </recommendedName>
</protein>
<evidence type="ECO:0000256" key="1">
    <source>
        <dbReference type="PROSITE-ProRule" id="PRU00325"/>
    </source>
</evidence>
<dbReference type="AlphaFoldDB" id="A0A1L7CS33"/>
<gene>
    <name evidence="4" type="ORF">CFRA_04665</name>
</gene>
<feature type="compositionally biased region" description="Basic and acidic residues" evidence="2">
    <location>
        <begin position="1"/>
        <end position="24"/>
    </location>
</feature>
<dbReference type="InterPro" id="IPR007527">
    <property type="entry name" value="Znf_SWIM"/>
</dbReference>
<feature type="domain" description="SWIM-type" evidence="3">
    <location>
        <begin position="138"/>
        <end position="173"/>
    </location>
</feature>
<name>A0A1L7CS33_9CORY</name>
<keyword evidence="5" id="KW-1185">Reference proteome</keyword>
<accession>A0A1L7CS33</accession>
<keyword evidence="1" id="KW-0863">Zinc-finger</keyword>
<organism evidence="4 5">
    <name type="scientific">Corynebacterium frankenforstense DSM 45800</name>
    <dbReference type="NCBI Taxonomy" id="1437875"/>
    <lineage>
        <taxon>Bacteria</taxon>
        <taxon>Bacillati</taxon>
        <taxon>Actinomycetota</taxon>
        <taxon>Actinomycetes</taxon>
        <taxon>Mycobacteriales</taxon>
        <taxon>Corynebacteriaceae</taxon>
        <taxon>Corynebacterium</taxon>
    </lineage>
</organism>
<sequence>MYANFGRRDRGRARDGGGRGDGGDGARASRRARPLDDDRSRTLSPGAARLVRAVTAATDQGRVDRGRAYAEGGNVLGVEFSGGRITAEVAGSQPDPFHTTIELPYRSADDLTEVARRLAESTDGARRARQGDVDGEVLDILLGAGTGDIRFHCDCPDMTTACKHAVAVSEVAAQRLIKRPALMFEVRGLDIDQMVAEMSRHAREVSADSASGDNEAFWGGRELPGLPDPKVAPALDDSDTDLLHQAMRQVSYTSIEQLRAVSDIEDLYDHLTGSDTSPRSRE</sequence>
<dbReference type="Proteomes" id="UP000185434">
    <property type="component" value="Chromosome"/>
</dbReference>
<evidence type="ECO:0000256" key="2">
    <source>
        <dbReference type="SAM" id="MobiDB-lite"/>
    </source>
</evidence>
<proteinExistence type="predicted"/>
<dbReference type="PANTHER" id="PTHR38133">
    <property type="entry name" value="SLR1429 PROTEIN"/>
    <property type="match status" value="1"/>
</dbReference>
<dbReference type="PROSITE" id="PS50966">
    <property type="entry name" value="ZF_SWIM"/>
    <property type="match status" value="1"/>
</dbReference>
<keyword evidence="1" id="KW-0862">Zinc</keyword>
<reference evidence="4 5" key="1">
    <citation type="submission" date="2014-08" db="EMBL/GenBank/DDBJ databases">
        <title>Complete genome sequence of Corynebacterium frankenforstense ST18(T) (=DSM 45800(T)), isolated from raw cow milk.</title>
        <authorList>
            <person name="Ruckert C."/>
            <person name="Albersmeier A."/>
            <person name="Winkler A."/>
            <person name="Lipski A."/>
            <person name="Kalinowski J."/>
        </authorList>
    </citation>
    <scope>NUCLEOTIDE SEQUENCE [LARGE SCALE GENOMIC DNA]</scope>
    <source>
        <strain evidence="4 5">ST18</strain>
    </source>
</reference>
<keyword evidence="1" id="KW-0479">Metal-binding</keyword>